<evidence type="ECO:0000313" key="2">
    <source>
        <dbReference type="Proteomes" id="UP000004310"/>
    </source>
</evidence>
<comment type="caution">
    <text evidence="1">The sequence shown here is derived from an EMBL/GenBank/DDBJ whole genome shotgun (WGS) entry which is preliminary data.</text>
</comment>
<protein>
    <submittedName>
        <fullName evidence="1">Uncharacterized protein</fullName>
    </submittedName>
</protein>
<gene>
    <name evidence="1" type="ORF">FP2506_04461</name>
</gene>
<dbReference type="EMBL" id="AATP01000007">
    <property type="protein sequence ID" value="EAU40451.1"/>
    <property type="molecule type" value="Genomic_DNA"/>
</dbReference>
<dbReference type="Proteomes" id="UP000004310">
    <property type="component" value="Unassembled WGS sequence"/>
</dbReference>
<evidence type="ECO:0000313" key="1">
    <source>
        <dbReference type="EMBL" id="EAU40451.1"/>
    </source>
</evidence>
<proteinExistence type="predicted"/>
<reference evidence="1 2" key="1">
    <citation type="journal article" date="2010" name="J. Bacteriol.">
        <title>Genome sequence of Fulvimarina pelagi HTCC2506T, a Mn(II)-oxidizing alphaproteobacterium possessing an aerobic anoxygenic photosynthetic gene cluster and Xanthorhodopsin.</title>
        <authorList>
            <person name="Kang I."/>
            <person name="Oh H.M."/>
            <person name="Lim S.I."/>
            <person name="Ferriera S."/>
            <person name="Giovannoni S.J."/>
            <person name="Cho J.C."/>
        </authorList>
    </citation>
    <scope>NUCLEOTIDE SEQUENCE [LARGE SCALE GENOMIC DNA]</scope>
    <source>
        <strain evidence="1 2">HTCC2506</strain>
    </source>
</reference>
<sequence length="109" mass="12370">MDLRSLIRSHICTAYLIVSARRATPQPLRWKDHSHPTLASLARLLCSYSLIARRYHGALETAFQQQAFNFALTDNCQTIKLKSGCPECEFVADRLTSLPHCFGRSFSEI</sequence>
<organism evidence="1 2">
    <name type="scientific">Fulvimarina pelagi HTCC2506</name>
    <dbReference type="NCBI Taxonomy" id="314231"/>
    <lineage>
        <taxon>Bacteria</taxon>
        <taxon>Pseudomonadati</taxon>
        <taxon>Pseudomonadota</taxon>
        <taxon>Alphaproteobacteria</taxon>
        <taxon>Hyphomicrobiales</taxon>
        <taxon>Aurantimonadaceae</taxon>
        <taxon>Fulvimarina</taxon>
    </lineage>
</organism>
<dbReference type="AlphaFoldDB" id="Q0FZZ0"/>
<name>Q0FZZ0_9HYPH</name>
<accession>Q0FZZ0</accession>
<dbReference type="HOGENOM" id="CLU_2180005_0_0_5"/>
<keyword evidence="2" id="KW-1185">Reference proteome</keyword>